<evidence type="ECO:0000256" key="3">
    <source>
        <dbReference type="ARBA" id="ARBA00019418"/>
    </source>
</evidence>
<evidence type="ECO:0000313" key="6">
    <source>
        <dbReference type="EMBL" id="GAA5161976.1"/>
    </source>
</evidence>
<keyword evidence="5" id="KW-0143">Chaperone</keyword>
<evidence type="ECO:0000256" key="1">
    <source>
        <dbReference type="ARBA" id="ARBA00004496"/>
    </source>
</evidence>
<gene>
    <name evidence="6" type="ORF">GCM10025770_12090</name>
</gene>
<accession>A0ABP9QHF7</accession>
<protein>
    <recommendedName>
        <fullName evidence="3">FAD assembly factor SdhE</fullName>
    </recommendedName>
</protein>
<dbReference type="InterPro" id="IPR050531">
    <property type="entry name" value="SdhE_FAD_assembly_factor"/>
</dbReference>
<comment type="caution">
    <text evidence="6">The sequence shown here is derived from an EMBL/GenBank/DDBJ whole genome shotgun (WGS) entry which is preliminary data.</text>
</comment>
<dbReference type="SUPFAM" id="SSF109910">
    <property type="entry name" value="YgfY-like"/>
    <property type="match status" value="1"/>
</dbReference>
<dbReference type="EMBL" id="BAABLD010000005">
    <property type="protein sequence ID" value="GAA5161976.1"/>
    <property type="molecule type" value="Genomic_DNA"/>
</dbReference>
<dbReference type="PANTHER" id="PTHR39585:SF1">
    <property type="entry name" value="FAD ASSEMBLY FACTOR SDHE"/>
    <property type="match status" value="1"/>
</dbReference>
<evidence type="ECO:0000256" key="5">
    <source>
        <dbReference type="ARBA" id="ARBA00023186"/>
    </source>
</evidence>
<dbReference type="Gene3D" id="1.10.150.250">
    <property type="entry name" value="Flavinator of succinate dehydrogenase"/>
    <property type="match status" value="1"/>
</dbReference>
<reference evidence="7" key="1">
    <citation type="journal article" date="2019" name="Int. J. Syst. Evol. Microbiol.">
        <title>The Global Catalogue of Microorganisms (GCM) 10K type strain sequencing project: providing services to taxonomists for standard genome sequencing and annotation.</title>
        <authorList>
            <consortium name="The Broad Institute Genomics Platform"/>
            <consortium name="The Broad Institute Genome Sequencing Center for Infectious Disease"/>
            <person name="Wu L."/>
            <person name="Ma J."/>
        </authorList>
    </citation>
    <scope>NUCLEOTIDE SEQUENCE [LARGE SCALE GENOMIC DNA]</scope>
    <source>
        <strain evidence="7">JCM 18715</strain>
    </source>
</reference>
<comment type="similarity">
    <text evidence="2">Belongs to the SdhE FAD assembly factor family.</text>
</comment>
<evidence type="ECO:0000256" key="2">
    <source>
        <dbReference type="ARBA" id="ARBA00008571"/>
    </source>
</evidence>
<dbReference type="InterPro" id="IPR005631">
    <property type="entry name" value="SDH"/>
</dbReference>
<organism evidence="6 7">
    <name type="scientific">Viridibacterium curvum</name>
    <dbReference type="NCBI Taxonomy" id="1101404"/>
    <lineage>
        <taxon>Bacteria</taxon>
        <taxon>Pseudomonadati</taxon>
        <taxon>Pseudomonadota</taxon>
        <taxon>Betaproteobacteria</taxon>
        <taxon>Rhodocyclales</taxon>
        <taxon>Rhodocyclaceae</taxon>
        <taxon>Viridibacterium</taxon>
    </lineage>
</organism>
<dbReference type="InterPro" id="IPR036714">
    <property type="entry name" value="SDH_sf"/>
</dbReference>
<comment type="subcellular location">
    <subcellularLocation>
        <location evidence="1">Cytoplasm</location>
    </subcellularLocation>
</comment>
<dbReference type="Proteomes" id="UP001500547">
    <property type="component" value="Unassembled WGS sequence"/>
</dbReference>
<dbReference type="RefSeq" id="WP_345531987.1">
    <property type="nucleotide sequence ID" value="NZ_BAABLD010000005.1"/>
</dbReference>
<keyword evidence="4" id="KW-0963">Cytoplasm</keyword>
<dbReference type="PANTHER" id="PTHR39585">
    <property type="entry name" value="FAD ASSEMBLY FACTOR SDHE"/>
    <property type="match status" value="1"/>
</dbReference>
<keyword evidence="7" id="KW-1185">Reference proteome</keyword>
<name>A0ABP9QHF7_9RHOO</name>
<proteinExistence type="inferred from homology"/>
<evidence type="ECO:0000313" key="7">
    <source>
        <dbReference type="Proteomes" id="UP001500547"/>
    </source>
</evidence>
<dbReference type="Pfam" id="PF03937">
    <property type="entry name" value="Sdh5"/>
    <property type="match status" value="1"/>
</dbReference>
<sequence length="88" mass="10203">MSLHAQREKVKWRARRGLLELDLFFTRFLQNDLEALDAAQLDNLLDLLVCDDHELWAMLNGTKDCEVERWKSMVTLLKSRAPDCAGTI</sequence>
<evidence type="ECO:0000256" key="4">
    <source>
        <dbReference type="ARBA" id="ARBA00022490"/>
    </source>
</evidence>